<organism evidence="1 2">
    <name type="scientific">Rhodanobacter terrae</name>
    <dbReference type="NCBI Taxonomy" id="418647"/>
    <lineage>
        <taxon>Bacteria</taxon>
        <taxon>Pseudomonadati</taxon>
        <taxon>Pseudomonadota</taxon>
        <taxon>Gammaproteobacteria</taxon>
        <taxon>Lysobacterales</taxon>
        <taxon>Rhodanobacteraceae</taxon>
        <taxon>Rhodanobacter</taxon>
    </lineage>
</organism>
<evidence type="ECO:0000313" key="1">
    <source>
        <dbReference type="EMBL" id="MFC5581330.1"/>
    </source>
</evidence>
<dbReference type="Proteomes" id="UP001596111">
    <property type="component" value="Unassembled WGS sequence"/>
</dbReference>
<evidence type="ECO:0000313" key="2">
    <source>
        <dbReference type="Proteomes" id="UP001596111"/>
    </source>
</evidence>
<name>A0ABW0SYJ7_9GAMM</name>
<protein>
    <submittedName>
        <fullName evidence="1">Uncharacterized protein</fullName>
    </submittedName>
</protein>
<dbReference type="EMBL" id="JBHSNG010000007">
    <property type="protein sequence ID" value="MFC5581330.1"/>
    <property type="molecule type" value="Genomic_DNA"/>
</dbReference>
<dbReference type="RefSeq" id="WP_377326509.1">
    <property type="nucleotide sequence ID" value="NZ_JBHSNG010000007.1"/>
</dbReference>
<comment type="caution">
    <text evidence="1">The sequence shown here is derived from an EMBL/GenBank/DDBJ whole genome shotgun (WGS) entry which is preliminary data.</text>
</comment>
<keyword evidence="2" id="KW-1185">Reference proteome</keyword>
<proteinExistence type="predicted"/>
<gene>
    <name evidence="1" type="ORF">ACFPPB_09435</name>
</gene>
<sequence>MAERDLPDRTTTAWLHLARDDGTRRTSAEDVKKCSTREHCLTVVFRARTFHIRLRCVNDSDRVERTASR</sequence>
<accession>A0ABW0SYJ7</accession>
<reference evidence="2" key="1">
    <citation type="journal article" date="2019" name="Int. J. Syst. Evol. Microbiol.">
        <title>The Global Catalogue of Microorganisms (GCM) 10K type strain sequencing project: providing services to taxonomists for standard genome sequencing and annotation.</title>
        <authorList>
            <consortium name="The Broad Institute Genomics Platform"/>
            <consortium name="The Broad Institute Genome Sequencing Center for Infectious Disease"/>
            <person name="Wu L."/>
            <person name="Ma J."/>
        </authorList>
    </citation>
    <scope>NUCLEOTIDE SEQUENCE [LARGE SCALE GENOMIC DNA]</scope>
    <source>
        <strain evidence="2">CGMCC 1.13587</strain>
    </source>
</reference>